<protein>
    <recommendedName>
        <fullName evidence="4">Aspartic protease</fullName>
    </recommendedName>
</protein>
<dbReference type="Gene3D" id="2.40.70.10">
    <property type="entry name" value="Acid Proteases"/>
    <property type="match status" value="1"/>
</dbReference>
<sequence>MISLDLARRLKIKLNSQKRIKVSGLGGVPSYITSSAQIKITLGWRVVYVMDVWVTNIGEGVDVLLGIDFMLSGGVRLGIREGMVGLPDEESILMYGYTIRRREYRDIPVCPLRGLHLRPGEHANVAIRYGQCRPLQDVVWAGRGDQWVTQIVYGARSWAVAIKVVNVSDQYCWIEPRTHVARIAEYGNIPIVGQFVRPGLRRYMEWQQIIQENTLSAKARVCQEAYEQMLRDAAPPAVMVPIYKWPTKLLVRPKGPEQAQVTKIVEELPPQRDTEDVESAEGATPGVYSPSVIDSLMAVEVPPELVTLDVDTQDGGEVVNSGSCGGVPDDMPQRFECDAFQDDPSIEVGDFELPSHAAPGTSLARLDAAYARCMWVSAEEFDLEPAVYIREGSELTTQLKDQLVMLPDLDDLSPECDIEAADVGKPGESTEAIEKRLKTILKRHKKIFLGDGNAAPPPAKGVICDLDVGDARPVAARLVAQRPRSVGPHLTIRQVTEEAPGSYTD</sequence>
<reference evidence="3" key="1">
    <citation type="submission" date="2017-03" db="EMBL/GenBank/DDBJ databases">
        <title>Phytopthora megakarya and P. palmivora, two closely related causual agents of cacao black pod achieved similar genome size and gene model numbers by different mechanisms.</title>
        <authorList>
            <person name="Ali S."/>
            <person name="Shao J."/>
            <person name="Larry D.J."/>
            <person name="Kronmiller B."/>
            <person name="Shen D."/>
            <person name="Strem M.D."/>
            <person name="Melnick R.L."/>
            <person name="Guiltinan M.J."/>
            <person name="Tyler B.M."/>
            <person name="Meinhardt L.W."/>
            <person name="Bailey B.A."/>
        </authorList>
    </citation>
    <scope>NUCLEOTIDE SEQUENCE [LARGE SCALE GENOMIC DNA]</scope>
    <source>
        <strain evidence="3">zdho120</strain>
    </source>
</reference>
<proteinExistence type="predicted"/>
<name>A0A225VDZ7_9STRA</name>
<evidence type="ECO:0008006" key="4">
    <source>
        <dbReference type="Google" id="ProtNLM"/>
    </source>
</evidence>
<evidence type="ECO:0000256" key="1">
    <source>
        <dbReference type="SAM" id="MobiDB-lite"/>
    </source>
</evidence>
<evidence type="ECO:0000313" key="2">
    <source>
        <dbReference type="EMBL" id="OWZ03613.1"/>
    </source>
</evidence>
<feature type="region of interest" description="Disordered" evidence="1">
    <location>
        <begin position="266"/>
        <end position="285"/>
    </location>
</feature>
<dbReference type="InterPro" id="IPR021109">
    <property type="entry name" value="Peptidase_aspartic_dom_sf"/>
</dbReference>
<dbReference type="OrthoDB" id="128581at2759"/>
<dbReference type="EMBL" id="NBNE01005418">
    <property type="protein sequence ID" value="OWZ03613.1"/>
    <property type="molecule type" value="Genomic_DNA"/>
</dbReference>
<evidence type="ECO:0000313" key="3">
    <source>
        <dbReference type="Proteomes" id="UP000198211"/>
    </source>
</evidence>
<organism evidence="2 3">
    <name type="scientific">Phytophthora megakarya</name>
    <dbReference type="NCBI Taxonomy" id="4795"/>
    <lineage>
        <taxon>Eukaryota</taxon>
        <taxon>Sar</taxon>
        <taxon>Stramenopiles</taxon>
        <taxon>Oomycota</taxon>
        <taxon>Peronosporomycetes</taxon>
        <taxon>Peronosporales</taxon>
        <taxon>Peronosporaceae</taxon>
        <taxon>Phytophthora</taxon>
    </lineage>
</organism>
<keyword evidence="3" id="KW-1185">Reference proteome</keyword>
<comment type="caution">
    <text evidence="2">The sequence shown here is derived from an EMBL/GenBank/DDBJ whole genome shotgun (WGS) entry which is preliminary data.</text>
</comment>
<gene>
    <name evidence="2" type="ORF">PHMEG_00024623</name>
</gene>
<dbReference type="Proteomes" id="UP000198211">
    <property type="component" value="Unassembled WGS sequence"/>
</dbReference>
<accession>A0A225VDZ7</accession>
<dbReference type="AlphaFoldDB" id="A0A225VDZ7"/>